<dbReference type="Gene3D" id="1.10.3720.10">
    <property type="entry name" value="MetI-like"/>
    <property type="match status" value="1"/>
</dbReference>
<dbReference type="PROSITE" id="PS50928">
    <property type="entry name" value="ABC_TM1"/>
    <property type="match status" value="1"/>
</dbReference>
<dbReference type="CDD" id="cd06261">
    <property type="entry name" value="TM_PBP2"/>
    <property type="match status" value="1"/>
</dbReference>
<accession>A0A8B2NNH3</accession>
<feature type="transmembrane region" description="Helical" evidence="9">
    <location>
        <begin position="140"/>
        <end position="158"/>
    </location>
</feature>
<evidence type="ECO:0000313" key="11">
    <source>
        <dbReference type="EMBL" id="RAI00161.1"/>
    </source>
</evidence>
<keyword evidence="2 9" id="KW-0813">Transport</keyword>
<dbReference type="PANTHER" id="PTHR43386:SF1">
    <property type="entry name" value="D,D-DIPEPTIDE TRANSPORT SYSTEM PERMEASE PROTEIN DDPC-RELATED"/>
    <property type="match status" value="1"/>
</dbReference>
<gene>
    <name evidence="11" type="ORF">DLJ53_20850</name>
</gene>
<proteinExistence type="inferred from homology"/>
<sequence>MLVLRKLLRDVPAVIGLVIILTIVLSAIFAWQIAPDPDGVFRANILARLQPPSWEHPFGTDNLGRDVLSRVIVGSRTALTIAIGVVVVSMLIGIPLGLYAGYVSGWVSEVIMRLTDIFLAVPQLILALAVAQILSRGIESAMLALALTYWPFFTRTVYSETRRLRSSLFIEAMEGLGASRLRIIVMHILPNVAAPIIVRATIGMGFTILTAATLGFLGIGATPPSPDWGLAIAESRQYLPESWWFATFPGLAILLTVLGFNLFGDGLRDLVDPRLRRSR</sequence>
<comment type="similarity">
    <text evidence="9">Belongs to the binding-protein-dependent transport system permease family.</text>
</comment>
<comment type="subcellular location">
    <subcellularLocation>
        <location evidence="1 9">Cell membrane</location>
        <topology evidence="1 9">Multi-pass membrane protein</topology>
    </subcellularLocation>
</comment>
<dbReference type="InterPro" id="IPR050366">
    <property type="entry name" value="BP-dependent_transpt_permease"/>
</dbReference>
<dbReference type="GO" id="GO:0015833">
    <property type="term" value="P:peptide transport"/>
    <property type="evidence" value="ECO:0007669"/>
    <property type="project" value="UniProtKB-KW"/>
</dbReference>
<dbReference type="GO" id="GO:0005886">
    <property type="term" value="C:plasma membrane"/>
    <property type="evidence" value="ECO:0007669"/>
    <property type="project" value="UniProtKB-SubCell"/>
</dbReference>
<dbReference type="InterPro" id="IPR000515">
    <property type="entry name" value="MetI-like"/>
</dbReference>
<feature type="transmembrane region" description="Helical" evidence="9">
    <location>
        <begin position="12"/>
        <end position="34"/>
    </location>
</feature>
<dbReference type="EMBL" id="QHHQ01000004">
    <property type="protein sequence ID" value="RAI00161.1"/>
    <property type="molecule type" value="Genomic_DNA"/>
</dbReference>
<evidence type="ECO:0000256" key="7">
    <source>
        <dbReference type="ARBA" id="ARBA00022989"/>
    </source>
</evidence>
<dbReference type="Proteomes" id="UP000249590">
    <property type="component" value="Unassembled WGS sequence"/>
</dbReference>
<keyword evidence="8 9" id="KW-0472">Membrane</keyword>
<protein>
    <submittedName>
        <fullName evidence="11">D,D-dipeptide ABC transporter permease</fullName>
    </submittedName>
</protein>
<dbReference type="PANTHER" id="PTHR43386">
    <property type="entry name" value="OLIGOPEPTIDE TRANSPORT SYSTEM PERMEASE PROTEIN APPC"/>
    <property type="match status" value="1"/>
</dbReference>
<keyword evidence="4 9" id="KW-0812">Transmembrane</keyword>
<keyword evidence="12" id="KW-1185">Reference proteome</keyword>
<feature type="domain" description="ABC transmembrane type-1" evidence="10">
    <location>
        <begin position="75"/>
        <end position="264"/>
    </location>
</feature>
<evidence type="ECO:0000256" key="8">
    <source>
        <dbReference type="ARBA" id="ARBA00023136"/>
    </source>
</evidence>
<keyword evidence="3" id="KW-1003">Cell membrane</keyword>
<organism evidence="11 12">
    <name type="scientific">Acuticoccus sediminis</name>
    <dbReference type="NCBI Taxonomy" id="2184697"/>
    <lineage>
        <taxon>Bacteria</taxon>
        <taxon>Pseudomonadati</taxon>
        <taxon>Pseudomonadota</taxon>
        <taxon>Alphaproteobacteria</taxon>
        <taxon>Hyphomicrobiales</taxon>
        <taxon>Amorphaceae</taxon>
        <taxon>Acuticoccus</taxon>
    </lineage>
</organism>
<keyword evidence="5" id="KW-0571">Peptide transport</keyword>
<name>A0A8B2NNH3_9HYPH</name>
<evidence type="ECO:0000256" key="3">
    <source>
        <dbReference type="ARBA" id="ARBA00022475"/>
    </source>
</evidence>
<feature type="transmembrane region" description="Helical" evidence="9">
    <location>
        <begin position="78"/>
        <end position="102"/>
    </location>
</feature>
<reference evidence="11 12" key="1">
    <citation type="submission" date="2018-05" db="EMBL/GenBank/DDBJ databases">
        <title>Acuticoccus sediminis sp. nov., isolated from deep-sea sediment of Indian Ocean.</title>
        <authorList>
            <person name="Liu X."/>
            <person name="Lai Q."/>
            <person name="Du Y."/>
            <person name="Sun F."/>
            <person name="Zhang X."/>
            <person name="Wang S."/>
            <person name="Shao Z."/>
        </authorList>
    </citation>
    <scope>NUCLEOTIDE SEQUENCE [LARGE SCALE GENOMIC DNA]</scope>
    <source>
        <strain evidence="11 12">PTG4-2</strain>
    </source>
</reference>
<dbReference type="RefSeq" id="WP_111348789.1">
    <property type="nucleotide sequence ID" value="NZ_JAIWKD010000007.1"/>
</dbReference>
<feature type="transmembrane region" description="Helical" evidence="9">
    <location>
        <begin position="114"/>
        <end position="134"/>
    </location>
</feature>
<evidence type="ECO:0000256" key="1">
    <source>
        <dbReference type="ARBA" id="ARBA00004651"/>
    </source>
</evidence>
<dbReference type="AlphaFoldDB" id="A0A8B2NNH3"/>
<dbReference type="GO" id="GO:0055085">
    <property type="term" value="P:transmembrane transport"/>
    <property type="evidence" value="ECO:0007669"/>
    <property type="project" value="InterPro"/>
</dbReference>
<evidence type="ECO:0000313" key="12">
    <source>
        <dbReference type="Proteomes" id="UP000249590"/>
    </source>
</evidence>
<dbReference type="Pfam" id="PF00528">
    <property type="entry name" value="BPD_transp_1"/>
    <property type="match status" value="1"/>
</dbReference>
<evidence type="ECO:0000256" key="9">
    <source>
        <dbReference type="RuleBase" id="RU363032"/>
    </source>
</evidence>
<dbReference type="GO" id="GO:0015031">
    <property type="term" value="P:protein transport"/>
    <property type="evidence" value="ECO:0007669"/>
    <property type="project" value="UniProtKB-KW"/>
</dbReference>
<feature type="transmembrane region" description="Helical" evidence="9">
    <location>
        <begin position="242"/>
        <end position="264"/>
    </location>
</feature>
<comment type="caution">
    <text evidence="11">The sequence shown here is derived from an EMBL/GenBank/DDBJ whole genome shotgun (WGS) entry which is preliminary data.</text>
</comment>
<dbReference type="InterPro" id="IPR035906">
    <property type="entry name" value="MetI-like_sf"/>
</dbReference>
<evidence type="ECO:0000256" key="4">
    <source>
        <dbReference type="ARBA" id="ARBA00022692"/>
    </source>
</evidence>
<keyword evidence="7 9" id="KW-1133">Transmembrane helix</keyword>
<keyword evidence="6" id="KW-0653">Protein transport</keyword>
<evidence type="ECO:0000259" key="10">
    <source>
        <dbReference type="PROSITE" id="PS50928"/>
    </source>
</evidence>
<feature type="transmembrane region" description="Helical" evidence="9">
    <location>
        <begin position="196"/>
        <end position="222"/>
    </location>
</feature>
<dbReference type="InterPro" id="IPR025966">
    <property type="entry name" value="OppC_N"/>
</dbReference>
<evidence type="ECO:0000256" key="6">
    <source>
        <dbReference type="ARBA" id="ARBA00022927"/>
    </source>
</evidence>
<dbReference type="SUPFAM" id="SSF161098">
    <property type="entry name" value="MetI-like"/>
    <property type="match status" value="1"/>
</dbReference>
<evidence type="ECO:0000256" key="2">
    <source>
        <dbReference type="ARBA" id="ARBA00022448"/>
    </source>
</evidence>
<evidence type="ECO:0000256" key="5">
    <source>
        <dbReference type="ARBA" id="ARBA00022856"/>
    </source>
</evidence>
<dbReference type="OrthoDB" id="9766870at2"/>
<dbReference type="Pfam" id="PF12911">
    <property type="entry name" value="OppC_N"/>
    <property type="match status" value="1"/>
</dbReference>